<feature type="domain" description="HTH HARE-type" evidence="2">
    <location>
        <begin position="3"/>
        <end position="80"/>
    </location>
</feature>
<dbReference type="AlphaFoldDB" id="A0A1M6GN35"/>
<keyword evidence="4" id="KW-1185">Reference proteome</keyword>
<proteinExistence type="predicted"/>
<dbReference type="PROSITE" id="PS51913">
    <property type="entry name" value="HTH_HARE"/>
    <property type="match status" value="1"/>
</dbReference>
<gene>
    <name evidence="3" type="ORF">SAMN02745170_01761</name>
</gene>
<sequence length="324" mass="37541">MKYNFYDLAKDTLNTVKQPLSINDIWAKSVELGFAAKISITGKTPWKTLGARIYTDIKQNSDTEFIQVSKRPAKFYLKDLFLTNSYTKENSKVELSSKPSFHERDLHILLSTFVLSNPHFNCYTKTIYHEKSKKNVKGSNKWLHPDLVGIYFPFEEFQNNTLKLLEVLKENPYKLFSFEVKVEIDFSNLREYYFQAVSNSSWAHEGYLVALSINDDPALIDEIRRLNNAFGIGIIKLDLLNIEQSEILFSAKTKEFLDWETIDRLTEENKDFKQFIDDLMEDIKLGKVKSTYDKTLNADEYALYIDAKGMSANLTIPVRGVANR</sequence>
<dbReference type="InterPro" id="IPR007759">
    <property type="entry name" value="Asxl_HARE-HTH"/>
</dbReference>
<protein>
    <recommendedName>
        <fullName evidence="2">HTH HARE-type domain-containing protein</fullName>
    </recommendedName>
</protein>
<dbReference type="Pfam" id="PF05066">
    <property type="entry name" value="HARE-HTH"/>
    <property type="match status" value="1"/>
</dbReference>
<dbReference type="Proteomes" id="UP000322917">
    <property type="component" value="Unassembled WGS sequence"/>
</dbReference>
<dbReference type="RefSeq" id="WP_149734531.1">
    <property type="nucleotide sequence ID" value="NZ_FQZD01000012.1"/>
</dbReference>
<accession>A0A1M6GN35</accession>
<name>A0A1M6GN35_9FIRM</name>
<organism evidence="3 4">
    <name type="scientific">Propionispora hippei DSM 15287</name>
    <dbReference type="NCBI Taxonomy" id="1123003"/>
    <lineage>
        <taxon>Bacteria</taxon>
        <taxon>Bacillati</taxon>
        <taxon>Bacillota</taxon>
        <taxon>Negativicutes</taxon>
        <taxon>Selenomonadales</taxon>
        <taxon>Sporomusaceae</taxon>
        <taxon>Propionispora</taxon>
    </lineage>
</organism>
<keyword evidence="1" id="KW-0804">Transcription</keyword>
<evidence type="ECO:0000313" key="3">
    <source>
        <dbReference type="EMBL" id="SHJ11397.1"/>
    </source>
</evidence>
<evidence type="ECO:0000259" key="2">
    <source>
        <dbReference type="PROSITE" id="PS51913"/>
    </source>
</evidence>
<dbReference type="GO" id="GO:0006355">
    <property type="term" value="P:regulation of DNA-templated transcription"/>
    <property type="evidence" value="ECO:0007669"/>
    <property type="project" value="InterPro"/>
</dbReference>
<evidence type="ECO:0000313" key="4">
    <source>
        <dbReference type="Proteomes" id="UP000322917"/>
    </source>
</evidence>
<evidence type="ECO:0000256" key="1">
    <source>
        <dbReference type="ARBA" id="ARBA00023163"/>
    </source>
</evidence>
<reference evidence="3 4" key="1">
    <citation type="submission" date="2016-11" db="EMBL/GenBank/DDBJ databases">
        <authorList>
            <person name="Varghese N."/>
            <person name="Submissions S."/>
        </authorList>
    </citation>
    <scope>NUCLEOTIDE SEQUENCE [LARGE SCALE GENOMIC DNA]</scope>
    <source>
        <strain evidence="3 4">DSM 15287</strain>
    </source>
</reference>
<dbReference type="EMBL" id="FQZD01000012">
    <property type="protein sequence ID" value="SHJ11397.1"/>
    <property type="molecule type" value="Genomic_DNA"/>
</dbReference>
<dbReference type="OrthoDB" id="5289528at2"/>